<gene>
    <name evidence="1" type="ORF">RHSP_59925</name>
</gene>
<sequence length="418" mass="46565">MAHHRFCGRRLEKRTEQIGRIFAHCARPCLGRTQKKTRIAGLPLFIIVVDHAGQPHTVDPGGAVFADHAARLCAAALAHGLRQNFGMGDDPDLAGPCRLRDHVGERRQHVGMQARLRLVERDQRRQAIGHQGRGKAEKADLAIGELARLEDAIGKFRQHQAEIRRFLRHRHDEPRTAECCCDHSVEFDGVSSYMHKRGESSCNVGAVFIQHRRRDRKARRTQRRAAIGAKPVIESPGFDGAPEGADLRIMSGITKQRNRGFRRQGLLAIGFHPARLASHRNTRPVALHHRYRPASGFERKLFGLDFRLKRETRRGRRPHASLDRVAEGRRPLHIEQLDVEADAGGFVRTPLARPHGGEHAALAGNLMRQPAANSSLHELQRAIEVGLADAVLADEQIDVGEIHADRAQGTIIPGKHGA</sequence>
<keyword evidence="1" id="KW-0762">Sugar transport</keyword>
<reference evidence="1 2" key="1">
    <citation type="journal article" date="2012" name="BMC Genomics">
        <title>Genomic basis of broad host range and environmental adaptability of Rhizobium tropici CIAT 899 and Rhizobium sp. PRF 81 which are used in inoculants for common bean (Phaseolus vulgaris L.).</title>
        <authorList>
            <person name="Ormeno-Orrillo E."/>
            <person name="Menna P."/>
            <person name="Almeida L.G."/>
            <person name="Ollero F.J."/>
            <person name="Nicolas M.F."/>
            <person name="Pains Rodrigues E."/>
            <person name="Shigueyoshi Nakatani A."/>
            <person name="Silva Batista J.S."/>
            <person name="Oliveira Chueire L.M."/>
            <person name="Souza R.C."/>
            <person name="Ribeiro Vasconcelos A.T."/>
            <person name="Megias M."/>
            <person name="Hungria M."/>
            <person name="Martinez-Romero E."/>
        </authorList>
    </citation>
    <scope>NUCLEOTIDE SEQUENCE [LARGE SCALE GENOMIC DNA]</scope>
    <source>
        <strain evidence="1 2">PRF 81</strain>
    </source>
</reference>
<organism evidence="1 2">
    <name type="scientific">Rhizobium freirei PRF 81</name>
    <dbReference type="NCBI Taxonomy" id="363754"/>
    <lineage>
        <taxon>Bacteria</taxon>
        <taxon>Pseudomonadati</taxon>
        <taxon>Pseudomonadota</taxon>
        <taxon>Alphaproteobacteria</taxon>
        <taxon>Hyphomicrobiales</taxon>
        <taxon>Rhizobiaceae</taxon>
        <taxon>Rhizobium/Agrobacterium group</taxon>
        <taxon>Rhizobium</taxon>
    </lineage>
</organism>
<dbReference type="AlphaFoldDB" id="N6V8U1"/>
<keyword evidence="1" id="KW-0813">Transport</keyword>
<accession>N6V8U1</accession>
<protein>
    <submittedName>
        <fullName evidence="1">Sugar transporter</fullName>
    </submittedName>
</protein>
<dbReference type="Proteomes" id="UP000012429">
    <property type="component" value="Unassembled WGS sequence"/>
</dbReference>
<evidence type="ECO:0000313" key="2">
    <source>
        <dbReference type="Proteomes" id="UP000012429"/>
    </source>
</evidence>
<keyword evidence="2" id="KW-1185">Reference proteome</keyword>
<comment type="caution">
    <text evidence="1">The sequence shown here is derived from an EMBL/GenBank/DDBJ whole genome shotgun (WGS) entry which is preliminary data.</text>
</comment>
<name>N6V8U1_9HYPH</name>
<proteinExistence type="predicted"/>
<dbReference type="EMBL" id="AQHN01000005">
    <property type="protein sequence ID" value="ENN89581.1"/>
    <property type="molecule type" value="Genomic_DNA"/>
</dbReference>
<evidence type="ECO:0000313" key="1">
    <source>
        <dbReference type="EMBL" id="ENN89581.1"/>
    </source>
</evidence>